<evidence type="ECO:0000313" key="8">
    <source>
        <dbReference type="EMBL" id="SVA01282.1"/>
    </source>
</evidence>
<evidence type="ECO:0000256" key="6">
    <source>
        <dbReference type="ARBA" id="ARBA00022840"/>
    </source>
</evidence>
<reference evidence="8" key="1">
    <citation type="submission" date="2018-05" db="EMBL/GenBank/DDBJ databases">
        <authorList>
            <person name="Lanie J.A."/>
            <person name="Ng W.-L."/>
            <person name="Kazmierczak K.M."/>
            <person name="Andrzejewski T.M."/>
            <person name="Davidsen T.M."/>
            <person name="Wayne K.J."/>
            <person name="Tettelin H."/>
            <person name="Glass J.I."/>
            <person name="Rusch D."/>
            <person name="Podicherti R."/>
            <person name="Tsui H.-C.T."/>
            <person name="Winkler M.E."/>
        </authorList>
    </citation>
    <scope>NUCLEOTIDE SEQUENCE</scope>
</reference>
<evidence type="ECO:0000256" key="4">
    <source>
        <dbReference type="ARBA" id="ARBA00022755"/>
    </source>
</evidence>
<keyword evidence="5" id="KW-0378">Hydrolase</keyword>
<dbReference type="GO" id="GO:0006189">
    <property type="term" value="P:'de novo' IMP biosynthetic process"/>
    <property type="evidence" value="ECO:0007669"/>
    <property type="project" value="InterPro"/>
</dbReference>
<dbReference type="SUPFAM" id="SSF52317">
    <property type="entry name" value="Class I glutamine amidotransferase-like"/>
    <property type="match status" value="1"/>
</dbReference>
<evidence type="ECO:0000256" key="5">
    <source>
        <dbReference type="ARBA" id="ARBA00022801"/>
    </source>
</evidence>
<organism evidence="8">
    <name type="scientific">marine metagenome</name>
    <dbReference type="NCBI Taxonomy" id="408172"/>
    <lineage>
        <taxon>unclassified sequences</taxon>
        <taxon>metagenomes</taxon>
        <taxon>ecological metagenomes</taxon>
    </lineage>
</organism>
<dbReference type="PROSITE" id="PS51273">
    <property type="entry name" value="GATASE_TYPE_1"/>
    <property type="match status" value="1"/>
</dbReference>
<dbReference type="AlphaFoldDB" id="A0A381SB28"/>
<proteinExistence type="predicted"/>
<keyword evidence="6" id="KW-0067">ATP-binding</keyword>
<dbReference type="GO" id="GO:0005524">
    <property type="term" value="F:ATP binding"/>
    <property type="evidence" value="ECO:0007669"/>
    <property type="project" value="UniProtKB-KW"/>
</dbReference>
<gene>
    <name evidence="8" type="ORF">METZ01_LOCUS54136</name>
</gene>
<name>A0A381SB28_9ZZZZ</name>
<dbReference type="NCBIfam" id="TIGR01737">
    <property type="entry name" value="FGAM_synth_I"/>
    <property type="match status" value="1"/>
</dbReference>
<dbReference type="InterPro" id="IPR010075">
    <property type="entry name" value="PRibForGlyAmidine_synth_PurQ"/>
</dbReference>
<dbReference type="InterPro" id="IPR029062">
    <property type="entry name" value="Class_I_gatase-like"/>
</dbReference>
<keyword evidence="1" id="KW-0963">Cytoplasm</keyword>
<dbReference type="Pfam" id="PF13507">
    <property type="entry name" value="GATase_5"/>
    <property type="match status" value="1"/>
</dbReference>
<dbReference type="PANTHER" id="PTHR10099:SF1">
    <property type="entry name" value="PHOSPHORIBOSYLFORMYLGLYCINAMIDINE SYNTHASE"/>
    <property type="match status" value="1"/>
</dbReference>
<accession>A0A381SB28</accession>
<keyword evidence="2" id="KW-0436">Ligase</keyword>
<evidence type="ECO:0000256" key="7">
    <source>
        <dbReference type="ARBA" id="ARBA00022962"/>
    </source>
</evidence>
<dbReference type="SMART" id="SM01211">
    <property type="entry name" value="GATase_5"/>
    <property type="match status" value="1"/>
</dbReference>
<dbReference type="GO" id="GO:0005737">
    <property type="term" value="C:cytoplasm"/>
    <property type="evidence" value="ECO:0007669"/>
    <property type="project" value="TreeGrafter"/>
</dbReference>
<evidence type="ECO:0000256" key="3">
    <source>
        <dbReference type="ARBA" id="ARBA00022741"/>
    </source>
</evidence>
<protein>
    <submittedName>
        <fullName evidence="8">Uncharacterized protein</fullName>
    </submittedName>
</protein>
<dbReference type="GO" id="GO:0016787">
    <property type="term" value="F:hydrolase activity"/>
    <property type="evidence" value="ECO:0007669"/>
    <property type="project" value="UniProtKB-KW"/>
</dbReference>
<dbReference type="CDD" id="cd01740">
    <property type="entry name" value="GATase1_FGAR_AT"/>
    <property type="match status" value="1"/>
</dbReference>
<keyword evidence="3" id="KW-0547">Nucleotide-binding</keyword>
<evidence type="ECO:0000256" key="1">
    <source>
        <dbReference type="ARBA" id="ARBA00022490"/>
    </source>
</evidence>
<dbReference type="GO" id="GO:0004642">
    <property type="term" value="F:phosphoribosylformylglycinamidine synthase activity"/>
    <property type="evidence" value="ECO:0007669"/>
    <property type="project" value="InterPro"/>
</dbReference>
<dbReference type="EMBL" id="UINC01002888">
    <property type="protein sequence ID" value="SVA01282.1"/>
    <property type="molecule type" value="Genomic_DNA"/>
</dbReference>
<dbReference type="Gene3D" id="3.40.50.880">
    <property type="match status" value="1"/>
</dbReference>
<keyword evidence="7" id="KW-0315">Glutamine amidotransferase</keyword>
<dbReference type="PANTHER" id="PTHR10099">
    <property type="entry name" value="PHOSPHORIBOSYLFORMYLGLYCINAMIDINE SYNTHASE"/>
    <property type="match status" value="1"/>
</dbReference>
<dbReference type="PIRSF" id="PIRSF001586">
    <property type="entry name" value="FGAM_synth_I"/>
    <property type="match status" value="1"/>
</dbReference>
<sequence>MSGYGINCEDETLNAFKTVGIKAAIVHVNDLIENANKLKNFQILALPGGFSYGDHTGSGNAMAHKIKNNLFEQIVNFIEQDKLVIGICNGCQILVNLGIVPALEGYKREVALVENDIATYQCRWVKLKVVNQRSPWLKKINYLSLPVAHQEGKFIAAKKILEKLNKKKLIICKYVNNYGFLAKKQFPYNPNGSIDDIAAITNPKGNVLAMMPHPERALYFLQRPDWINQKGKIKNKSLNKGILYADGYKIFKNAYNYFK</sequence>
<keyword evidence="4" id="KW-0658">Purine biosynthesis</keyword>
<evidence type="ECO:0000256" key="2">
    <source>
        <dbReference type="ARBA" id="ARBA00022598"/>
    </source>
</evidence>